<evidence type="ECO:0000259" key="10">
    <source>
        <dbReference type="Pfam" id="PF24598"/>
    </source>
</evidence>
<dbReference type="InterPro" id="IPR056457">
    <property type="entry name" value="DOP1_C"/>
</dbReference>
<accession>A0ABP1CI40</accession>
<evidence type="ECO:0000313" key="11">
    <source>
        <dbReference type="EMBL" id="CAL1694343.1"/>
    </source>
</evidence>
<sequence length="1794" mass="200544">MGAYIISFFPSSLKWELLLVAGHLSSASQDMSASSSGQAVSKAREYVTTNIPPSYASDPKFKKYTQQVDKCLNSFDNVQEWADFISFLKQLLKTFQAYMQFKEIPRKLIVAKRLSQCLNPALPTGVHQRALDVYAHVLAVLGSEGLQRDLALWSSGLFPFFEYAATSVKPTLLNLFDTHYLPLQAGLRPIMKSFILALLPGLEEETGEFFEKVLGLLDRLSGTVAPSFFLQNMWLIMLTSPSARGTSLNFLSRQLPRLHANEDITAIVGRDIGLMIRAFAAALEDDDLLVRRSALDLLLQSLRIDSIAIKKASTEDQNILMRAATSVVLRRDLSLNRRIYSWLLGPDEHSQQQVAYLKTHALDLLASTLRDEMFHPSADYSQSRPFKIFISLLDKWEIGSALTEVLVLDAFKAIRIMIDSDADITEEMTMTASTLYEAVEPHALWKQLLKTIMTDVTSNTSSCDGINMVYHILSSYHKHDEEIETIHLPIVFTALLEAVDQLTLEDSARIPSPATHATLRLLLQMLKLIPASALKQRPQISRDAQAESLIQGPYAFASTFFGLDAAPLVRQSELTSPLASAFLDATSLTITVAKGLSGPPKDMSGNRQSLIDSLGLLNAIVDRVQQIRGTSLPISWQPEEWLSAILDCVQSKTAAFSVIDCGITSITHLQQNEGLEPTYSIDNRITMAAMINPLLKYLRPPYAAFHARAVSLIWQLEKSTKSSHLESLIAESISLPRKSEEVQEACEAFGVLWRLTDDSLMPGFRLRVPMMLVLDTLKSDNPNIRRVGETWMRCSLKSYPRVLEPLLSELHDPSVRRSNMIEEFNGRQIQGFYYERPFDQRYIAHLLETSLSIVKFGGQGFSKTARGTALSRSGNVDLIERLQIAGNFPDSSYMDIMIHLLLRFLQSEPKPGLSLTLHPLNIVIQSTSLDLLQALVVRGEVDAITLQTIESTVVSKLYFSVHTHRLDLQNKLLHLLHSIITALSSLAAGSKPDKTLAVDRSPEISPSSAVSAYNINSLLVQTLIDGLSASSNRSGLQHWLDFVLSTVPQFQNVLHNAIFPLNDCVCKLLRSALADVLQASSGGAVDDIISSTTDADFLMLLNALERLVLLSSSHISTSTQDEDDTSLAEKHESSGLLGYVSNVFGSDATVGAADDQGTVKSSDYRTLHDAVRVLYSIWTTLVVTKGQYWTSESESLSLIYGRTRTRCRRVLEHLFRVHSSGVLESIVVCWSEIPSISKPEDEAATFELVDVLTSSAHNVVHMLCESITIRVQAPQERTRRQLANSQLSDLTLFDFLEEYFRRLEGPLAAQVWVRFIQLAKDVSLSFREYKPQVFSTLQCFTVLADKVTQTTLVEDKRIRKELQETYIKLLDICLLLGRASDTSWIRRSALVNGRDSPVPRDAKLEEKMNASTTSLSDTLKSETLDPLDRINVYIASDVIPNLRKFLVDGDKILTACSSITYGIITPAMRGRSRPLDVDDHVLSILREMTRLAVAIKAWRGPVVDVLNDNRCFNSTPQAGRKWRPMVKMLFDTDKTAFTELLGRITTAPSANIFTNREYEMLLRSLNLRRLSYVILTGDKNHFLTQLPSIQEKLVDTLRNVSAPIVQSEVYLCVRVLLCRLSPHNLSSFWPVVLTEMYRLFEQILVTLPADGSEDLALILSASKLLDLLLVLQTEEFQIHQWIFITDTVDAIYRPDDWSPAALLDRLAEVVGDLPAAEQDSKAVDQIPAPTPLVENRPSRRPMLQSVRQIDSIRDLVHFFSHASIASYESVYQSGGNVDWDAVEQTLLEDMFDGR</sequence>
<dbReference type="PANTHER" id="PTHR14042:SF24">
    <property type="entry name" value="PROTEIN DOPEY-1 HOMOLOG"/>
    <property type="match status" value="1"/>
</dbReference>
<evidence type="ECO:0000256" key="7">
    <source>
        <dbReference type="SAM" id="SignalP"/>
    </source>
</evidence>
<comment type="subcellular location">
    <subcellularLocation>
        <location evidence="1">Golgi apparatus membrane</location>
        <topology evidence="1">Peripheral membrane protein</topology>
    </subcellularLocation>
</comment>
<evidence type="ECO:0000256" key="3">
    <source>
        <dbReference type="ARBA" id="ARBA00022927"/>
    </source>
</evidence>
<dbReference type="InterPro" id="IPR040314">
    <property type="entry name" value="DOP1"/>
</dbReference>
<dbReference type="EMBL" id="OZ037944">
    <property type="protein sequence ID" value="CAL1694343.1"/>
    <property type="molecule type" value="Genomic_DNA"/>
</dbReference>
<feature type="domain" description="DOP1-like middle TPR" evidence="9">
    <location>
        <begin position="356"/>
        <end position="543"/>
    </location>
</feature>
<dbReference type="SUPFAM" id="SSF48371">
    <property type="entry name" value="ARM repeat"/>
    <property type="match status" value="1"/>
</dbReference>
<dbReference type="InterPro" id="IPR016024">
    <property type="entry name" value="ARM-type_fold"/>
</dbReference>
<protein>
    <recommendedName>
        <fullName evidence="13">Dopey N-terminal domain-containing protein</fullName>
    </recommendedName>
</protein>
<evidence type="ECO:0000313" key="12">
    <source>
        <dbReference type="Proteomes" id="UP001497453"/>
    </source>
</evidence>
<dbReference type="Pfam" id="PF24598">
    <property type="entry name" value="DOP1_C"/>
    <property type="match status" value="1"/>
</dbReference>
<proteinExistence type="inferred from homology"/>
<keyword evidence="3" id="KW-0653">Protein transport</keyword>
<keyword evidence="12" id="KW-1185">Reference proteome</keyword>
<evidence type="ECO:0000256" key="1">
    <source>
        <dbReference type="ARBA" id="ARBA00004395"/>
    </source>
</evidence>
<dbReference type="Proteomes" id="UP001497453">
    <property type="component" value="Chromosome 1"/>
</dbReference>
<dbReference type="InterPro" id="IPR007249">
    <property type="entry name" value="DOP1_N"/>
</dbReference>
<name>A0ABP1CI40_9APHY</name>
<keyword evidence="7" id="KW-0732">Signal</keyword>
<feature type="domain" description="DOP1 N-terminal" evidence="8">
    <location>
        <begin position="58"/>
        <end position="347"/>
    </location>
</feature>
<feature type="chain" id="PRO_5047240311" description="Dopey N-terminal domain-containing protein" evidence="7">
    <location>
        <begin position="28"/>
        <end position="1794"/>
    </location>
</feature>
<gene>
    <name evidence="11" type="ORF">GFSPODELE1_LOCUS259</name>
</gene>
<dbReference type="PANTHER" id="PTHR14042">
    <property type="entry name" value="DOPEY-RELATED"/>
    <property type="match status" value="1"/>
</dbReference>
<dbReference type="Pfam" id="PF24597">
    <property type="entry name" value="TPR_DOP1_M"/>
    <property type="match status" value="1"/>
</dbReference>
<dbReference type="Pfam" id="PF04118">
    <property type="entry name" value="Dopey_N"/>
    <property type="match status" value="1"/>
</dbReference>
<evidence type="ECO:0000259" key="8">
    <source>
        <dbReference type="Pfam" id="PF04118"/>
    </source>
</evidence>
<evidence type="ECO:0000256" key="4">
    <source>
        <dbReference type="ARBA" id="ARBA00023034"/>
    </source>
</evidence>
<keyword evidence="5" id="KW-0472">Membrane</keyword>
<evidence type="ECO:0000259" key="9">
    <source>
        <dbReference type="Pfam" id="PF24597"/>
    </source>
</evidence>
<feature type="domain" description="DOP1-like C-terminal" evidence="10">
    <location>
        <begin position="1295"/>
        <end position="1772"/>
    </location>
</feature>
<evidence type="ECO:0000256" key="5">
    <source>
        <dbReference type="ARBA" id="ARBA00023136"/>
    </source>
</evidence>
<keyword evidence="4" id="KW-0333">Golgi apparatus</keyword>
<evidence type="ECO:0000256" key="6">
    <source>
        <dbReference type="ARBA" id="ARBA00046326"/>
    </source>
</evidence>
<evidence type="ECO:0008006" key="13">
    <source>
        <dbReference type="Google" id="ProtNLM"/>
    </source>
</evidence>
<organism evidence="11 12">
    <name type="scientific">Somion occarium</name>
    <dbReference type="NCBI Taxonomy" id="3059160"/>
    <lineage>
        <taxon>Eukaryota</taxon>
        <taxon>Fungi</taxon>
        <taxon>Dikarya</taxon>
        <taxon>Basidiomycota</taxon>
        <taxon>Agaricomycotina</taxon>
        <taxon>Agaricomycetes</taxon>
        <taxon>Polyporales</taxon>
        <taxon>Cerrenaceae</taxon>
        <taxon>Somion</taxon>
    </lineage>
</organism>
<evidence type="ECO:0000256" key="2">
    <source>
        <dbReference type="ARBA" id="ARBA00022448"/>
    </source>
</evidence>
<dbReference type="InterPro" id="IPR056458">
    <property type="entry name" value="TPR_DOP1_M"/>
</dbReference>
<comment type="similarity">
    <text evidence="6">Belongs to the DOP1 family.</text>
</comment>
<reference evidence="12" key="1">
    <citation type="submission" date="2024-04" db="EMBL/GenBank/DDBJ databases">
        <authorList>
            <person name="Shaw F."/>
            <person name="Minotto A."/>
        </authorList>
    </citation>
    <scope>NUCLEOTIDE SEQUENCE [LARGE SCALE GENOMIC DNA]</scope>
</reference>
<feature type="signal peptide" evidence="7">
    <location>
        <begin position="1"/>
        <end position="27"/>
    </location>
</feature>
<keyword evidence="2" id="KW-0813">Transport</keyword>